<comment type="pathway">
    <text evidence="1 6 7">Protein modification; protein lipoylation via endogenous pathway; protein N(6)-(lipoyl)lysine from octanoyl-[acyl-carrier-protein]: step 1/2.</text>
</comment>
<comment type="similarity">
    <text evidence="6 7">Belongs to the LipB family.</text>
</comment>
<keyword evidence="2 6" id="KW-0963">Cytoplasm</keyword>
<dbReference type="GO" id="GO:0009249">
    <property type="term" value="P:protein lipoylation"/>
    <property type="evidence" value="ECO:0007669"/>
    <property type="project" value="InterPro"/>
</dbReference>
<dbReference type="PROSITE" id="PS51733">
    <property type="entry name" value="BPL_LPL_CATALYTIC"/>
    <property type="match status" value="1"/>
</dbReference>
<dbReference type="Pfam" id="PF21948">
    <property type="entry name" value="LplA-B_cat"/>
    <property type="match status" value="1"/>
</dbReference>
<organism evidence="12 13">
    <name type="scientific">Pseudoalteromonas tunicata D2</name>
    <dbReference type="NCBI Taxonomy" id="87626"/>
    <lineage>
        <taxon>Bacteria</taxon>
        <taxon>Pseudomonadati</taxon>
        <taxon>Pseudomonadota</taxon>
        <taxon>Gammaproteobacteria</taxon>
        <taxon>Alteromonadales</taxon>
        <taxon>Pseudoalteromonadaceae</taxon>
        <taxon>Pseudoalteromonas</taxon>
    </lineage>
</organism>
<feature type="binding site" evidence="6 9">
    <location>
        <begin position="151"/>
        <end position="153"/>
    </location>
    <ligand>
        <name>substrate</name>
    </ligand>
</feature>
<feature type="active site" description="Acyl-thioester intermediate" evidence="6 8">
    <location>
        <position position="169"/>
    </location>
</feature>
<feature type="domain" description="BPL/LPL catalytic" evidence="11">
    <location>
        <begin position="32"/>
        <end position="207"/>
    </location>
</feature>
<proteinExistence type="inferred from homology"/>
<accession>A4CDD5</accession>
<dbReference type="EC" id="2.3.1.181" evidence="6 7"/>
<sequence>MSTNTLIIRQLGCRAYEPIWQAMQDYTDHRDDSSPDEIWLVEHEPVFTQGQAGKDEHVLMPGDIPVVKVDRGGQVTYHGPGQQVMYVLFNLRRLKIGVRELVTWLEETVINTLADCGVQAYAKPDAPGVYVDNKKIASLGLRVRRGCSFHGLALNVNMDLAPFLRINPCGYAGMAMIQSADLAGPKTLEAAQQGLVKHLVEKINVTDLKQILGFDNE</sequence>
<comment type="subcellular location">
    <subcellularLocation>
        <location evidence="6">Cytoplasm</location>
    </subcellularLocation>
</comment>
<dbReference type="NCBIfam" id="NF010922">
    <property type="entry name" value="PRK14342.1"/>
    <property type="match status" value="1"/>
</dbReference>
<keyword evidence="3 6" id="KW-0808">Transferase</keyword>
<dbReference type="PANTHER" id="PTHR10993">
    <property type="entry name" value="OCTANOYLTRANSFERASE"/>
    <property type="match status" value="1"/>
</dbReference>
<evidence type="ECO:0000256" key="3">
    <source>
        <dbReference type="ARBA" id="ARBA00022679"/>
    </source>
</evidence>
<evidence type="ECO:0000256" key="6">
    <source>
        <dbReference type="HAMAP-Rule" id="MF_00013"/>
    </source>
</evidence>
<evidence type="ECO:0000313" key="12">
    <source>
        <dbReference type="EMBL" id="EAR27578.1"/>
    </source>
</evidence>
<evidence type="ECO:0000256" key="9">
    <source>
        <dbReference type="PIRSR" id="PIRSR016262-2"/>
    </source>
</evidence>
<keyword evidence="12" id="KW-0436">Ligase</keyword>
<evidence type="ECO:0000256" key="4">
    <source>
        <dbReference type="ARBA" id="ARBA00023315"/>
    </source>
</evidence>
<dbReference type="GO" id="GO:0016874">
    <property type="term" value="F:ligase activity"/>
    <property type="evidence" value="ECO:0007669"/>
    <property type="project" value="UniProtKB-KW"/>
</dbReference>
<name>A4CDD5_9GAMM</name>
<dbReference type="InterPro" id="IPR045864">
    <property type="entry name" value="aa-tRNA-synth_II/BPL/LPL"/>
</dbReference>
<dbReference type="HAMAP" id="MF_00013">
    <property type="entry name" value="LipB"/>
    <property type="match status" value="1"/>
</dbReference>
<dbReference type="Gene3D" id="3.30.930.10">
    <property type="entry name" value="Bira Bifunctional Protein, Domain 2"/>
    <property type="match status" value="1"/>
</dbReference>
<reference evidence="12 13" key="1">
    <citation type="submission" date="2006-02" db="EMBL/GenBank/DDBJ databases">
        <authorList>
            <person name="Moran M.A."/>
            <person name="Kjelleberg S."/>
            <person name="Egan S."/>
            <person name="Saunders N."/>
            <person name="Thomas T."/>
            <person name="Ferriera S."/>
            <person name="Johnson J."/>
            <person name="Kravitz S."/>
            <person name="Halpern A."/>
            <person name="Remington K."/>
            <person name="Beeson K."/>
            <person name="Tran B."/>
            <person name="Rogers Y.-H."/>
            <person name="Friedman R."/>
            <person name="Venter J.C."/>
        </authorList>
    </citation>
    <scope>NUCLEOTIDE SEQUENCE [LARGE SCALE GENOMIC DNA]</scope>
    <source>
        <strain evidence="12 13">D2</strain>
    </source>
</reference>
<comment type="function">
    <text evidence="5 6 7">Catalyzes the transfer of endogenously produced octanoic acid from octanoyl-acyl-carrier-protein onto the lipoyl domains of lipoate-dependent enzymes. Lipoyl-ACP can also act as a substrate although octanoyl-ACP is likely to be the physiological substrate.</text>
</comment>
<comment type="catalytic activity">
    <reaction evidence="6 7">
        <text>octanoyl-[ACP] + L-lysyl-[protein] = N(6)-octanoyl-L-lysyl-[protein] + holo-[ACP] + H(+)</text>
        <dbReference type="Rhea" id="RHEA:17665"/>
        <dbReference type="Rhea" id="RHEA-COMP:9636"/>
        <dbReference type="Rhea" id="RHEA-COMP:9685"/>
        <dbReference type="Rhea" id="RHEA-COMP:9752"/>
        <dbReference type="Rhea" id="RHEA-COMP:9928"/>
        <dbReference type="ChEBI" id="CHEBI:15378"/>
        <dbReference type="ChEBI" id="CHEBI:29969"/>
        <dbReference type="ChEBI" id="CHEBI:64479"/>
        <dbReference type="ChEBI" id="CHEBI:78463"/>
        <dbReference type="ChEBI" id="CHEBI:78809"/>
        <dbReference type="EC" id="2.3.1.181"/>
    </reaction>
</comment>
<feature type="site" description="Lowers pKa of active site Cys" evidence="6 10">
    <location>
        <position position="135"/>
    </location>
</feature>
<dbReference type="PROSITE" id="PS01313">
    <property type="entry name" value="LIPB"/>
    <property type="match status" value="1"/>
</dbReference>
<dbReference type="OrthoDB" id="9787061at2"/>
<dbReference type="AlphaFoldDB" id="A4CDD5"/>
<comment type="miscellaneous">
    <text evidence="6">In the reaction, the free carboxyl group of octanoic acid is attached via an amide linkage to the epsilon-amino group of a specific lysine residue of lipoyl domains of lipoate-dependent enzymes.</text>
</comment>
<dbReference type="InterPro" id="IPR020605">
    <property type="entry name" value="Octanoyltransferase_CS"/>
</dbReference>
<evidence type="ECO:0000256" key="10">
    <source>
        <dbReference type="PIRSR" id="PIRSR016262-3"/>
    </source>
</evidence>
<evidence type="ECO:0000313" key="13">
    <source>
        <dbReference type="Proteomes" id="UP000006201"/>
    </source>
</evidence>
<dbReference type="SUPFAM" id="SSF55681">
    <property type="entry name" value="Class II aaRS and biotin synthetases"/>
    <property type="match status" value="1"/>
</dbReference>
<feature type="binding site" evidence="6 9">
    <location>
        <begin position="138"/>
        <end position="140"/>
    </location>
    <ligand>
        <name>substrate</name>
    </ligand>
</feature>
<evidence type="ECO:0000259" key="11">
    <source>
        <dbReference type="PROSITE" id="PS51733"/>
    </source>
</evidence>
<protein>
    <recommendedName>
        <fullName evidence="6 7">Octanoyltransferase</fullName>
        <ecNumber evidence="6 7">2.3.1.181</ecNumber>
    </recommendedName>
    <alternativeName>
        <fullName evidence="6">Lipoate-protein ligase B</fullName>
    </alternativeName>
    <alternativeName>
        <fullName evidence="6">Lipoyl/octanoyl transferase</fullName>
    </alternativeName>
    <alternativeName>
        <fullName evidence="6">Octanoyl-[acyl-carrier-protein]-protein N-octanoyltransferase</fullName>
    </alternativeName>
</protein>
<dbReference type="Proteomes" id="UP000006201">
    <property type="component" value="Unassembled WGS sequence"/>
</dbReference>
<dbReference type="InterPro" id="IPR004143">
    <property type="entry name" value="BPL_LPL_catalytic"/>
</dbReference>
<dbReference type="InterPro" id="IPR000544">
    <property type="entry name" value="Octanoyltransferase"/>
</dbReference>
<dbReference type="eggNOG" id="COG0321">
    <property type="taxonomic scope" value="Bacteria"/>
</dbReference>
<dbReference type="NCBIfam" id="TIGR00214">
    <property type="entry name" value="lipB"/>
    <property type="match status" value="1"/>
</dbReference>
<dbReference type="EMBL" id="AAOH01000006">
    <property type="protein sequence ID" value="EAR27578.1"/>
    <property type="molecule type" value="Genomic_DNA"/>
</dbReference>
<dbReference type="PANTHER" id="PTHR10993:SF7">
    <property type="entry name" value="LIPOYLTRANSFERASE 2, MITOCHONDRIAL-RELATED"/>
    <property type="match status" value="1"/>
</dbReference>
<dbReference type="RefSeq" id="WP_009838840.1">
    <property type="nucleotide sequence ID" value="NZ_AAOH01000006.1"/>
</dbReference>
<dbReference type="PIRSF" id="PIRSF016262">
    <property type="entry name" value="LPLase"/>
    <property type="match status" value="1"/>
</dbReference>
<evidence type="ECO:0000256" key="7">
    <source>
        <dbReference type="PIRNR" id="PIRNR016262"/>
    </source>
</evidence>
<keyword evidence="4 6" id="KW-0012">Acyltransferase</keyword>
<dbReference type="CDD" id="cd16444">
    <property type="entry name" value="LipB"/>
    <property type="match status" value="1"/>
</dbReference>
<dbReference type="GO" id="GO:0033819">
    <property type="term" value="F:lipoyl(octanoyl) transferase activity"/>
    <property type="evidence" value="ECO:0007669"/>
    <property type="project" value="UniProtKB-EC"/>
</dbReference>
<dbReference type="FunFam" id="3.30.930.10:FF:000020">
    <property type="entry name" value="Octanoyltransferase"/>
    <property type="match status" value="1"/>
</dbReference>
<dbReference type="STRING" id="87626.PTD2_16102"/>
<dbReference type="GO" id="GO:0005737">
    <property type="term" value="C:cytoplasm"/>
    <property type="evidence" value="ECO:0007669"/>
    <property type="project" value="UniProtKB-SubCell"/>
</dbReference>
<gene>
    <name evidence="6" type="primary">lipB</name>
    <name evidence="12" type="ORF">PTD2_16102</name>
</gene>
<feature type="binding site" evidence="6 9">
    <location>
        <begin position="71"/>
        <end position="78"/>
    </location>
    <ligand>
        <name>substrate</name>
    </ligand>
</feature>
<evidence type="ECO:0000256" key="8">
    <source>
        <dbReference type="PIRSR" id="PIRSR016262-1"/>
    </source>
</evidence>
<dbReference type="UniPathway" id="UPA00538">
    <property type="reaction ID" value="UER00592"/>
</dbReference>
<evidence type="ECO:0000256" key="1">
    <source>
        <dbReference type="ARBA" id="ARBA00004821"/>
    </source>
</evidence>
<comment type="caution">
    <text evidence="12">The sequence shown here is derived from an EMBL/GenBank/DDBJ whole genome shotgun (WGS) entry which is preliminary data.</text>
</comment>
<evidence type="ECO:0000256" key="2">
    <source>
        <dbReference type="ARBA" id="ARBA00022490"/>
    </source>
</evidence>
<keyword evidence="13" id="KW-1185">Reference proteome</keyword>
<dbReference type="HOGENOM" id="CLU_035168_3_1_6"/>
<evidence type="ECO:0000256" key="5">
    <source>
        <dbReference type="ARBA" id="ARBA00024732"/>
    </source>
</evidence>